<dbReference type="Gene3D" id="2.40.160.50">
    <property type="entry name" value="membrane protein fhac: a member of the omp85/tpsb transporter family"/>
    <property type="match status" value="1"/>
</dbReference>
<reference evidence="6 7" key="1">
    <citation type="submission" date="2019-10" db="EMBL/GenBank/DDBJ databases">
        <title>Alcanivorax sp.PA15-N-34 draft genome sequence.</title>
        <authorList>
            <person name="Liao X."/>
            <person name="Shao Z."/>
        </authorList>
    </citation>
    <scope>NUCLEOTIDE SEQUENCE [LARGE SCALE GENOMIC DNA]</scope>
    <source>
        <strain evidence="6 7">PA15-N-34</strain>
    </source>
</reference>
<dbReference type="GO" id="GO:0016042">
    <property type="term" value="P:lipid catabolic process"/>
    <property type="evidence" value="ECO:0007669"/>
    <property type="project" value="UniProtKB-KW"/>
</dbReference>
<evidence type="ECO:0000313" key="6">
    <source>
        <dbReference type="EMBL" id="MQX52995.1"/>
    </source>
</evidence>
<dbReference type="InterPro" id="IPR010827">
    <property type="entry name" value="BamA/TamA_POTRA"/>
</dbReference>
<dbReference type="PANTHER" id="PTHR14226">
    <property type="entry name" value="NEUROPATHY TARGET ESTERASE/SWISS CHEESE D.MELANOGASTER"/>
    <property type="match status" value="1"/>
</dbReference>
<dbReference type="Pfam" id="PF07244">
    <property type="entry name" value="POTRA"/>
    <property type="match status" value="1"/>
</dbReference>
<keyword evidence="2" id="KW-0442">Lipid degradation</keyword>
<dbReference type="PROSITE" id="PS51635">
    <property type="entry name" value="PNPLA"/>
    <property type="match status" value="1"/>
</dbReference>
<organism evidence="6 7">
    <name type="scientific">Alcanivorax sediminis</name>
    <dbReference type="NCBI Taxonomy" id="2663008"/>
    <lineage>
        <taxon>Bacteria</taxon>
        <taxon>Pseudomonadati</taxon>
        <taxon>Pseudomonadota</taxon>
        <taxon>Gammaproteobacteria</taxon>
        <taxon>Oceanospirillales</taxon>
        <taxon>Alcanivoracaceae</taxon>
        <taxon>Alcanivorax</taxon>
    </lineage>
</organism>
<dbReference type="InterPro" id="IPR002641">
    <property type="entry name" value="PNPLA_dom"/>
</dbReference>
<keyword evidence="1" id="KW-0378">Hydrolase</keyword>
<evidence type="ECO:0000256" key="3">
    <source>
        <dbReference type="ARBA" id="ARBA00023098"/>
    </source>
</evidence>
<evidence type="ECO:0000256" key="1">
    <source>
        <dbReference type="ARBA" id="ARBA00022801"/>
    </source>
</evidence>
<comment type="caution">
    <text evidence="6">The sequence shown here is derived from an EMBL/GenBank/DDBJ whole genome shotgun (WGS) entry which is preliminary data.</text>
</comment>
<feature type="short sequence motif" description="DGA/G" evidence="4">
    <location>
        <begin position="100"/>
        <end position="102"/>
    </location>
</feature>
<accession>A0A6N7LV93</accession>
<gene>
    <name evidence="6" type="ORF">GFN93_07010</name>
</gene>
<feature type="domain" description="PNPLA" evidence="5">
    <location>
        <begin position="1"/>
        <end position="113"/>
    </location>
</feature>
<dbReference type="Pfam" id="PF01734">
    <property type="entry name" value="Patatin"/>
    <property type="match status" value="1"/>
</dbReference>
<keyword evidence="7" id="KW-1185">Reference proteome</keyword>
<dbReference type="Proteomes" id="UP000469421">
    <property type="component" value="Unassembled WGS sequence"/>
</dbReference>
<keyword evidence="3" id="KW-0443">Lipid metabolism</keyword>
<dbReference type="EMBL" id="WIRE01000001">
    <property type="protein sequence ID" value="MQX52995.1"/>
    <property type="molecule type" value="Genomic_DNA"/>
</dbReference>
<evidence type="ECO:0000256" key="2">
    <source>
        <dbReference type="ARBA" id="ARBA00022963"/>
    </source>
</evidence>
<dbReference type="InterPro" id="IPR050301">
    <property type="entry name" value="NTE"/>
</dbReference>
<evidence type="ECO:0000313" key="7">
    <source>
        <dbReference type="Proteomes" id="UP000469421"/>
    </source>
</evidence>
<dbReference type="Gene3D" id="3.40.1090.10">
    <property type="entry name" value="Cytosolic phospholipase A2 catalytic domain"/>
    <property type="match status" value="1"/>
</dbReference>
<dbReference type="PANTHER" id="PTHR14226:SF29">
    <property type="entry name" value="NEUROPATHY TARGET ESTERASE SWS"/>
    <property type="match status" value="1"/>
</dbReference>
<name>A0A6N7LV93_9GAMM</name>
<dbReference type="AlphaFoldDB" id="A0A6N7LV93"/>
<proteinExistence type="predicted"/>
<dbReference type="SUPFAM" id="SSF52151">
    <property type="entry name" value="FabD/lysophospholipase-like"/>
    <property type="match status" value="1"/>
</dbReference>
<dbReference type="GO" id="GO:0019867">
    <property type="term" value="C:outer membrane"/>
    <property type="evidence" value="ECO:0007669"/>
    <property type="project" value="InterPro"/>
</dbReference>
<dbReference type="InterPro" id="IPR016035">
    <property type="entry name" value="Acyl_Trfase/lysoPLipase"/>
</dbReference>
<dbReference type="Gene3D" id="3.10.20.310">
    <property type="entry name" value="membrane protein fhac"/>
    <property type="match status" value="1"/>
</dbReference>
<dbReference type="GO" id="GO:0016787">
    <property type="term" value="F:hydrolase activity"/>
    <property type="evidence" value="ECO:0007669"/>
    <property type="project" value="UniProtKB-KW"/>
</dbReference>
<comment type="caution">
    <text evidence="4">Lacks conserved residue(s) required for the propagation of feature annotation.</text>
</comment>
<evidence type="ECO:0000259" key="5">
    <source>
        <dbReference type="PROSITE" id="PS51635"/>
    </source>
</evidence>
<sequence>MDAGAPVDYRLRINRKGIALPRAALQGQHLTLILDEMFSPARDITDFDQLKIPYRAVAADLVTGEQVVLKSGRLSSAVRASMSIPGLLEPMLLDDKLLVDGGIANNIPIDALSDQSLDRLVVVDVGSPRWDKEEINSIALVLAQLSALLVRNNSDQSLATLEEDDIVIKPDLEGISSSDFSKAKQAIDAGYAAAIQVLGPPPRALTQAEQALPERLSSRETHPVIDDIIITNGGVVSDKVIRAMIRQQPGAPLDREKIREDISHIYALDYHDSIRYHLKNSEGRNQLFIEAEERDTSNTFAQIGLQFSDDMRGNGTFGLFGSLRIAGLNRYGGTAALLANLGSRPMLEGRFFQPIDHKLIFFVEPVAGYRSDSIDLYINNDIDEPAFATFRRTEVYGGLDAGAALFRQKGELRVGMQATGGDIETQVGIPFDIESYQDRYAFSRLSWDTYDNLAFPTKGIRAALEYQHHDPDFGADADYQRQLIELGFATTLAGFSLVAEADAAISEEEPGTEAIEPLGGFLRLSGLPPDSIWGNHSALGRLVVTRPLRRNLLLPSSVQIYAGASYETGNVWLNRDDVDTRSLLSGGSLFLGTHTPLGPGYLSLGYTEGDHYSFNIYFGHVFR</sequence>
<evidence type="ECO:0000256" key="4">
    <source>
        <dbReference type="PROSITE-ProRule" id="PRU01161"/>
    </source>
</evidence>
<protein>
    <recommendedName>
        <fullName evidence="5">PNPLA domain-containing protein</fullName>
    </recommendedName>
</protein>